<accession>A0ABU8MKN0</accession>
<organism evidence="2 3">
    <name type="scientific">Actinomycetospora aurantiaca</name>
    <dbReference type="NCBI Taxonomy" id="3129233"/>
    <lineage>
        <taxon>Bacteria</taxon>
        <taxon>Bacillati</taxon>
        <taxon>Actinomycetota</taxon>
        <taxon>Actinomycetes</taxon>
        <taxon>Pseudonocardiales</taxon>
        <taxon>Pseudonocardiaceae</taxon>
        <taxon>Actinomycetospora</taxon>
    </lineage>
</organism>
<sequence>MRLFVAVFPDEAVNAAADEALAGLDPTRWRPVARERRHVTLRFHPDADPDEVAADLRHRLVAADRPTLRCGGAGMFGSALWLGVRPDDGASWERLLAAVGADPAEHVAHLTVARGRGPALEALQGHHGPSWSPADMVLVASGTPYRVLARFPLVGGHEGVGPGR</sequence>
<evidence type="ECO:0000259" key="1">
    <source>
        <dbReference type="Pfam" id="PF02834"/>
    </source>
</evidence>
<protein>
    <submittedName>
        <fullName evidence="2">2'-5' RNA ligase family protein</fullName>
    </submittedName>
</protein>
<dbReference type="InterPro" id="IPR009097">
    <property type="entry name" value="Cyclic_Pdiesterase"/>
</dbReference>
<dbReference type="InterPro" id="IPR014051">
    <property type="entry name" value="Phosphoesterase_HXTX"/>
</dbReference>
<dbReference type="Gene3D" id="3.90.1140.10">
    <property type="entry name" value="Cyclic phosphodiesterase"/>
    <property type="match status" value="1"/>
</dbReference>
<evidence type="ECO:0000313" key="2">
    <source>
        <dbReference type="EMBL" id="MEJ2867880.1"/>
    </source>
</evidence>
<dbReference type="GO" id="GO:0016874">
    <property type="term" value="F:ligase activity"/>
    <property type="evidence" value="ECO:0007669"/>
    <property type="project" value="UniProtKB-KW"/>
</dbReference>
<keyword evidence="2" id="KW-0436">Ligase</keyword>
<dbReference type="Proteomes" id="UP001385809">
    <property type="component" value="Unassembled WGS sequence"/>
</dbReference>
<dbReference type="RefSeq" id="WP_337694487.1">
    <property type="nucleotide sequence ID" value="NZ_JBBEGN010000003.1"/>
</dbReference>
<comment type="caution">
    <text evidence="2">The sequence shown here is derived from an EMBL/GenBank/DDBJ whole genome shotgun (WGS) entry which is preliminary data.</text>
</comment>
<feature type="domain" description="Phosphoesterase HXTX" evidence="1">
    <location>
        <begin position="10"/>
        <end position="79"/>
    </location>
</feature>
<keyword evidence="3" id="KW-1185">Reference proteome</keyword>
<dbReference type="Pfam" id="PF02834">
    <property type="entry name" value="LigT_PEase"/>
    <property type="match status" value="1"/>
</dbReference>
<gene>
    <name evidence="2" type="ORF">WCD74_08900</name>
</gene>
<proteinExistence type="predicted"/>
<dbReference type="SUPFAM" id="SSF55144">
    <property type="entry name" value="LigT-like"/>
    <property type="match status" value="1"/>
</dbReference>
<dbReference type="EMBL" id="JBBEGN010000003">
    <property type="protein sequence ID" value="MEJ2867880.1"/>
    <property type="molecule type" value="Genomic_DNA"/>
</dbReference>
<evidence type="ECO:0000313" key="3">
    <source>
        <dbReference type="Proteomes" id="UP001385809"/>
    </source>
</evidence>
<reference evidence="2 3" key="1">
    <citation type="submission" date="2024-03" db="EMBL/GenBank/DDBJ databases">
        <title>Actinomycetospora sp. OC33-EN08, a novel actinomycete isolated from wild orchid (Aerides multiflora).</title>
        <authorList>
            <person name="Suriyachadkun C."/>
        </authorList>
    </citation>
    <scope>NUCLEOTIDE SEQUENCE [LARGE SCALE GENOMIC DNA]</scope>
    <source>
        <strain evidence="2 3">OC33-EN08</strain>
    </source>
</reference>
<name>A0ABU8MKN0_9PSEU</name>